<dbReference type="GO" id="GO:0016042">
    <property type="term" value="P:lipid catabolic process"/>
    <property type="evidence" value="ECO:0007669"/>
    <property type="project" value="UniProtKB-UniRule"/>
</dbReference>
<comment type="caution">
    <text evidence="8">The sequence shown here is derived from an EMBL/GenBank/DDBJ whole genome shotgun (WGS) entry which is preliminary data.</text>
</comment>
<evidence type="ECO:0000313" key="9">
    <source>
        <dbReference type="Proteomes" id="UP001151287"/>
    </source>
</evidence>
<evidence type="ECO:0000256" key="1">
    <source>
        <dbReference type="ARBA" id="ARBA00003523"/>
    </source>
</evidence>
<dbReference type="GO" id="GO:0005737">
    <property type="term" value="C:cytoplasm"/>
    <property type="evidence" value="ECO:0007669"/>
    <property type="project" value="UniProtKB-ARBA"/>
</dbReference>
<evidence type="ECO:0000259" key="7">
    <source>
        <dbReference type="Pfam" id="PF01764"/>
    </source>
</evidence>
<dbReference type="FunFam" id="3.40.50.1820:FF:000065">
    <property type="entry name" value="Phospholipase A1-II 3"/>
    <property type="match status" value="1"/>
</dbReference>
<dbReference type="PANTHER" id="PTHR31828">
    <property type="entry name" value="PHOSPHOLIPASE A1-IIGAMMA"/>
    <property type="match status" value="1"/>
</dbReference>
<accession>A0A9Q0C9T6</accession>
<gene>
    <name evidence="8" type="ORF">LUZ63_014126</name>
</gene>
<dbReference type="AlphaFoldDB" id="A0A9Q0C9T6"/>
<dbReference type="PANTHER" id="PTHR31828:SF1">
    <property type="entry name" value="PHOSPHOLIPASE A1-IIGAMMA"/>
    <property type="match status" value="1"/>
</dbReference>
<keyword evidence="4 6" id="KW-0442">Lipid degradation</keyword>
<dbReference type="Pfam" id="PF01764">
    <property type="entry name" value="Lipase_3"/>
    <property type="match status" value="1"/>
</dbReference>
<evidence type="ECO:0000256" key="6">
    <source>
        <dbReference type="RuleBase" id="RU367093"/>
    </source>
</evidence>
<evidence type="ECO:0000256" key="5">
    <source>
        <dbReference type="ARBA" id="ARBA00023098"/>
    </source>
</evidence>
<dbReference type="Gene3D" id="3.40.50.1820">
    <property type="entry name" value="alpha/beta hydrolase"/>
    <property type="match status" value="1"/>
</dbReference>
<proteinExistence type="inferred from homology"/>
<feature type="domain" description="Fungal lipase-type" evidence="7">
    <location>
        <begin position="139"/>
        <end position="300"/>
    </location>
</feature>
<dbReference type="GO" id="GO:0008970">
    <property type="term" value="F:phospholipase A1 activity"/>
    <property type="evidence" value="ECO:0007669"/>
    <property type="project" value="UniProtKB-UniRule"/>
</dbReference>
<reference evidence="8" key="1">
    <citation type="journal article" date="2022" name="Cell">
        <title>Repeat-based holocentromeres influence genome architecture and karyotype evolution.</title>
        <authorList>
            <person name="Hofstatter P.G."/>
            <person name="Thangavel G."/>
            <person name="Lux T."/>
            <person name="Neumann P."/>
            <person name="Vondrak T."/>
            <person name="Novak P."/>
            <person name="Zhang M."/>
            <person name="Costa L."/>
            <person name="Castellani M."/>
            <person name="Scott A."/>
            <person name="Toegelov H."/>
            <person name="Fuchs J."/>
            <person name="Mata-Sucre Y."/>
            <person name="Dias Y."/>
            <person name="Vanzela A.L.L."/>
            <person name="Huettel B."/>
            <person name="Almeida C.C.S."/>
            <person name="Simkova H."/>
            <person name="Souza G."/>
            <person name="Pedrosa-Harand A."/>
            <person name="Macas J."/>
            <person name="Mayer K.F.X."/>
            <person name="Houben A."/>
            <person name="Marques A."/>
        </authorList>
    </citation>
    <scope>NUCLEOTIDE SEQUENCE</scope>
    <source>
        <strain evidence="8">RhyBre1mFocal</strain>
    </source>
</reference>
<dbReference type="Proteomes" id="UP001151287">
    <property type="component" value="Unassembled WGS sequence"/>
</dbReference>
<keyword evidence="3 6" id="KW-0378">Hydrolase</keyword>
<evidence type="ECO:0000256" key="2">
    <source>
        <dbReference type="ARBA" id="ARBA00010701"/>
    </source>
</evidence>
<comment type="function">
    <text evidence="1 6">Acylhydrolase that catalyzes the hydrolysis of phospholipids at the sn-1 position.</text>
</comment>
<organism evidence="8 9">
    <name type="scientific">Rhynchospora breviuscula</name>
    <dbReference type="NCBI Taxonomy" id="2022672"/>
    <lineage>
        <taxon>Eukaryota</taxon>
        <taxon>Viridiplantae</taxon>
        <taxon>Streptophyta</taxon>
        <taxon>Embryophyta</taxon>
        <taxon>Tracheophyta</taxon>
        <taxon>Spermatophyta</taxon>
        <taxon>Magnoliopsida</taxon>
        <taxon>Liliopsida</taxon>
        <taxon>Poales</taxon>
        <taxon>Cyperaceae</taxon>
        <taxon>Cyperoideae</taxon>
        <taxon>Rhynchosporeae</taxon>
        <taxon>Rhynchospora</taxon>
    </lineage>
</organism>
<keyword evidence="5 6" id="KW-0443">Lipid metabolism</keyword>
<protein>
    <recommendedName>
        <fullName evidence="6">Phospholipase A1</fullName>
        <ecNumber evidence="6">3.1.1.-</ecNumber>
    </recommendedName>
</protein>
<dbReference type="InterPro" id="IPR029058">
    <property type="entry name" value="AB_hydrolase_fold"/>
</dbReference>
<comment type="similarity">
    <text evidence="2 6">Belongs to the AB hydrolase superfamily. Lipase family.</text>
</comment>
<sequence length="404" mass="45457">MSLDFDFFGNIAQRWREIHGNNSWQNLLDPIDIDLRRAIINYGELSQAAYDGFNGEYRSPNLGKPRYKRAHLLEKVQVSMPKAYEVTKYLYATASIHLPEVIKKAPVNTGSSNVQSNWMGFIAVATDEGKMWLGRRDIVVAWRGTQEVSEWLKDMDVTLVSASELVGPTTTGDEPSVHNGFLSIYTSDNLTSTITKQSARDQALTEIARLMDLYSGEETSITITGHSLGAAIATLNAIDIVSKNLNRSNYSFSKTCPVTAIAFASPRVGNSSFKNAFSQMSDLRLLRVRNVKDVVPNIPPPIRYTDIGVELTIDVMKSPFIKGPGDVATWHDLESYMHGVAGWQKDGFNLVLNRDICLVNKFYDCLKEEYNIPVAWWVRHNKDMIKGDNGRWRLDDYDADDDDI</sequence>
<dbReference type="OrthoDB" id="438440at2759"/>
<evidence type="ECO:0000313" key="8">
    <source>
        <dbReference type="EMBL" id="KAJ1689971.1"/>
    </source>
</evidence>
<dbReference type="InterPro" id="IPR002921">
    <property type="entry name" value="Fungal_lipase-type"/>
</dbReference>
<keyword evidence="9" id="KW-1185">Reference proteome</keyword>
<dbReference type="EMBL" id="JAMQYH010000004">
    <property type="protein sequence ID" value="KAJ1689971.1"/>
    <property type="molecule type" value="Genomic_DNA"/>
</dbReference>
<evidence type="ECO:0000256" key="4">
    <source>
        <dbReference type="ARBA" id="ARBA00022963"/>
    </source>
</evidence>
<dbReference type="InterPro" id="IPR033556">
    <property type="entry name" value="PLA"/>
</dbReference>
<dbReference type="EC" id="3.1.1.-" evidence="6"/>
<dbReference type="SUPFAM" id="SSF53474">
    <property type="entry name" value="alpha/beta-Hydrolases"/>
    <property type="match status" value="1"/>
</dbReference>
<name>A0A9Q0C9T6_9POAL</name>
<evidence type="ECO:0000256" key="3">
    <source>
        <dbReference type="ARBA" id="ARBA00022801"/>
    </source>
</evidence>
<dbReference type="CDD" id="cd00519">
    <property type="entry name" value="Lipase_3"/>
    <property type="match status" value="1"/>
</dbReference>